<gene>
    <name evidence="3" type="ORF">D8771_27795</name>
</gene>
<feature type="compositionally biased region" description="Low complexity" evidence="1">
    <location>
        <begin position="66"/>
        <end position="85"/>
    </location>
</feature>
<dbReference type="AlphaFoldDB" id="A0A6C1C129"/>
<feature type="transmembrane region" description="Helical" evidence="2">
    <location>
        <begin position="9"/>
        <end position="27"/>
    </location>
</feature>
<evidence type="ECO:0000313" key="4">
    <source>
        <dbReference type="Proteomes" id="UP000298111"/>
    </source>
</evidence>
<feature type="region of interest" description="Disordered" evidence="1">
    <location>
        <begin position="62"/>
        <end position="105"/>
    </location>
</feature>
<reference evidence="3 4" key="1">
    <citation type="submission" date="2018-10" db="EMBL/GenBank/DDBJ databases">
        <title>Isolation of pseudouridimycin from Streptomyces albus DSM 40763.</title>
        <authorList>
            <person name="Rosenqvist P."/>
            <person name="Metsae-Ketelae M."/>
            <person name="Virta P."/>
        </authorList>
    </citation>
    <scope>NUCLEOTIDE SEQUENCE [LARGE SCALE GENOMIC DNA]</scope>
    <source>
        <strain evidence="3 4">DSM 40763</strain>
    </source>
</reference>
<organism evidence="3 4">
    <name type="scientific">Streptomyces albus</name>
    <dbReference type="NCBI Taxonomy" id="1888"/>
    <lineage>
        <taxon>Bacteria</taxon>
        <taxon>Bacillati</taxon>
        <taxon>Actinomycetota</taxon>
        <taxon>Actinomycetes</taxon>
        <taxon>Kitasatosporales</taxon>
        <taxon>Streptomycetaceae</taxon>
        <taxon>Streptomyces</taxon>
    </lineage>
</organism>
<sequence>MPRPSPAQLAYGSVTVVCSTLAMLLLSQTRSGGWIVVIVCTALALGLFVAVTAPTAHANLRRRRAAGTAARAASGAASPSPARAEALPRHTAAPSATPAGMASRR</sequence>
<name>A0A6C1C129_9ACTN</name>
<evidence type="ECO:0000256" key="2">
    <source>
        <dbReference type="SAM" id="Phobius"/>
    </source>
</evidence>
<dbReference type="GeneID" id="75183439"/>
<feature type="transmembrane region" description="Helical" evidence="2">
    <location>
        <begin position="33"/>
        <end position="54"/>
    </location>
</feature>
<evidence type="ECO:0000256" key="1">
    <source>
        <dbReference type="SAM" id="MobiDB-lite"/>
    </source>
</evidence>
<protein>
    <submittedName>
        <fullName evidence="3">Uncharacterized protein</fullName>
    </submittedName>
</protein>
<accession>A0A6C1C129</accession>
<comment type="caution">
    <text evidence="3">The sequence shown here is derived from an EMBL/GenBank/DDBJ whole genome shotgun (WGS) entry which is preliminary data.</text>
</comment>
<dbReference type="EMBL" id="RCIY01000095">
    <property type="protein sequence ID" value="TGG77308.1"/>
    <property type="molecule type" value="Genomic_DNA"/>
</dbReference>
<proteinExistence type="predicted"/>
<dbReference type="RefSeq" id="WP_016469205.1">
    <property type="nucleotide sequence ID" value="NZ_BBQG01000039.1"/>
</dbReference>
<dbReference type="Proteomes" id="UP000298111">
    <property type="component" value="Unassembled WGS sequence"/>
</dbReference>
<keyword evidence="2" id="KW-1133">Transmembrane helix</keyword>
<keyword evidence="2" id="KW-0812">Transmembrane</keyword>
<evidence type="ECO:0000313" key="3">
    <source>
        <dbReference type="EMBL" id="TGG77308.1"/>
    </source>
</evidence>
<keyword evidence="2" id="KW-0472">Membrane</keyword>